<dbReference type="InterPro" id="IPR035451">
    <property type="entry name" value="Ada-like_dom_sf"/>
</dbReference>
<evidence type="ECO:0000313" key="2">
    <source>
        <dbReference type="EMBL" id="PIU99834.1"/>
    </source>
</evidence>
<dbReference type="AlphaFoldDB" id="A0A2M7B9N5"/>
<proteinExistence type="predicted"/>
<gene>
    <name evidence="2" type="ORF">COS58_00260</name>
</gene>
<accession>A0A2M7B9N5</accession>
<keyword evidence="1" id="KW-0472">Membrane</keyword>
<feature type="transmembrane region" description="Helical" evidence="1">
    <location>
        <begin position="36"/>
        <end position="56"/>
    </location>
</feature>
<organism evidence="2 3">
    <name type="scientific">Candidatus Tagabacteria bacterium CG03_land_8_20_14_0_80_41_22</name>
    <dbReference type="NCBI Taxonomy" id="1975020"/>
    <lineage>
        <taxon>Bacteria</taxon>
        <taxon>Candidatus Tagaibacteriota</taxon>
    </lineage>
</organism>
<keyword evidence="1" id="KW-0812">Transmembrane</keyword>
<evidence type="ECO:0000313" key="3">
    <source>
        <dbReference type="Proteomes" id="UP000228561"/>
    </source>
</evidence>
<evidence type="ECO:0000256" key="1">
    <source>
        <dbReference type="SAM" id="Phobius"/>
    </source>
</evidence>
<keyword evidence="1" id="KW-1133">Transmembrane helix</keyword>
<sequence>MFTGVGRVAIINNNMFNLSSEVKKVKTRIKPFENDLIIVVIIILVTLTSFGLYKLAELRENKTPITIERKTAIGENGILNTEKLFVASKNGAKYYYPWCSGVSRIKEENKVWFSTKEEAETAGYAPAANCKGL</sequence>
<reference evidence="3" key="1">
    <citation type="submission" date="2017-09" db="EMBL/GenBank/DDBJ databases">
        <title>Depth-based differentiation of microbial function through sediment-hosted aquifers and enrichment of novel symbionts in the deep terrestrial subsurface.</title>
        <authorList>
            <person name="Probst A.J."/>
            <person name="Ladd B."/>
            <person name="Jarett J.K."/>
            <person name="Geller-Mcgrath D.E."/>
            <person name="Sieber C.M.K."/>
            <person name="Emerson J.B."/>
            <person name="Anantharaman K."/>
            <person name="Thomas B.C."/>
            <person name="Malmstrom R."/>
            <person name="Stieglmeier M."/>
            <person name="Klingl A."/>
            <person name="Woyke T."/>
            <person name="Ryan C.M."/>
            <person name="Banfield J.F."/>
        </authorList>
    </citation>
    <scope>NUCLEOTIDE SEQUENCE [LARGE SCALE GENOMIC DNA]</scope>
</reference>
<dbReference type="Proteomes" id="UP000228561">
    <property type="component" value="Unassembled WGS sequence"/>
</dbReference>
<comment type="caution">
    <text evidence="2">The sequence shown here is derived from an EMBL/GenBank/DDBJ whole genome shotgun (WGS) entry which is preliminary data.</text>
</comment>
<dbReference type="Gene3D" id="3.40.10.10">
    <property type="entry name" value="DNA Methylphosphotriester Repair Domain"/>
    <property type="match status" value="1"/>
</dbReference>
<dbReference type="EMBL" id="PEVG01000002">
    <property type="protein sequence ID" value="PIU99834.1"/>
    <property type="molecule type" value="Genomic_DNA"/>
</dbReference>
<protein>
    <recommendedName>
        <fullName evidence="4">Ada DNA repair metal-binding domain-containing protein</fullName>
    </recommendedName>
</protein>
<name>A0A2M7B9N5_9BACT</name>
<dbReference type="SUPFAM" id="SSF57884">
    <property type="entry name" value="Ada DNA repair protein, N-terminal domain (N-Ada 10)"/>
    <property type="match status" value="1"/>
</dbReference>
<evidence type="ECO:0008006" key="4">
    <source>
        <dbReference type="Google" id="ProtNLM"/>
    </source>
</evidence>